<protein>
    <submittedName>
        <fullName evidence="8">4-hydroxyphenylpyruvate dioxygenase</fullName>
    </submittedName>
</protein>
<organism evidence="8 9">
    <name type="scientific">Actinomadura rubrisoli</name>
    <dbReference type="NCBI Taxonomy" id="2530368"/>
    <lineage>
        <taxon>Bacteria</taxon>
        <taxon>Bacillati</taxon>
        <taxon>Actinomycetota</taxon>
        <taxon>Actinomycetes</taxon>
        <taxon>Streptosporangiales</taxon>
        <taxon>Thermomonosporaceae</taxon>
        <taxon>Actinomadura</taxon>
    </lineage>
</organism>
<name>A0A4R5C885_9ACTN</name>
<dbReference type="PROSITE" id="PS51819">
    <property type="entry name" value="VOC"/>
    <property type="match status" value="2"/>
</dbReference>
<dbReference type="InterPro" id="IPR041735">
    <property type="entry name" value="4OHPhenylPyrv_dOase_C"/>
</dbReference>
<dbReference type="Gene3D" id="3.10.180.10">
    <property type="entry name" value="2,3-Dihydroxybiphenyl 1,2-Dioxygenase, domain 1"/>
    <property type="match status" value="2"/>
</dbReference>
<keyword evidence="8" id="KW-0670">Pyruvate</keyword>
<dbReference type="OrthoDB" id="9780241at2"/>
<keyword evidence="9" id="KW-1185">Reference proteome</keyword>
<dbReference type="SUPFAM" id="SSF54593">
    <property type="entry name" value="Glyoxalase/Bleomycin resistance protein/Dihydroxybiphenyl dioxygenase"/>
    <property type="match status" value="1"/>
</dbReference>
<dbReference type="Pfam" id="PF00903">
    <property type="entry name" value="Glyoxalase"/>
    <property type="match status" value="2"/>
</dbReference>
<keyword evidence="4 5" id="KW-0408">Iron</keyword>
<dbReference type="GO" id="GO:0006572">
    <property type="term" value="P:L-tyrosine catabolic process"/>
    <property type="evidence" value="ECO:0007669"/>
    <property type="project" value="TreeGrafter"/>
</dbReference>
<comment type="similarity">
    <text evidence="1">Belongs to the 4HPPD family.</text>
</comment>
<evidence type="ECO:0000256" key="2">
    <source>
        <dbReference type="ARBA" id="ARBA00022723"/>
    </source>
</evidence>
<dbReference type="CDD" id="cd07250">
    <property type="entry name" value="HPPD_C_like"/>
    <property type="match status" value="1"/>
</dbReference>
<evidence type="ECO:0000256" key="4">
    <source>
        <dbReference type="ARBA" id="ARBA00023004"/>
    </source>
</evidence>
<keyword evidence="2 5" id="KW-0479">Metal-binding</keyword>
<dbReference type="InterPro" id="IPR029068">
    <property type="entry name" value="Glyas_Bleomycin-R_OHBP_Dase"/>
</dbReference>
<dbReference type="RefSeq" id="WP_131889587.1">
    <property type="nucleotide sequence ID" value="NZ_SMKU01000012.1"/>
</dbReference>
<evidence type="ECO:0000256" key="6">
    <source>
        <dbReference type="SAM" id="MobiDB-lite"/>
    </source>
</evidence>
<keyword evidence="8" id="KW-0560">Oxidoreductase</keyword>
<sequence length="403" mass="43337">MHIDAIDHVEFYVGDARQAAYYLCTAFGFRIRGQAGPETGLADQRSLQLRHGGVDLLLTSGLGPDHPATEYVARHGDGIAKIAFRVADAARTLTEATRRGGTVVSEPSRFEAGDAAVTIAEVAGVGDLAHPLIEREGPGTGFLPGVMEMLPADGDPHGDTGGEPHGGTDGDPDGETGGEPDGGLFRELDHVAVCLPAGTLHEAVHFYGQVFDFPEIFSEYVEVGRQAMASKVVQSRSANATFTLIEPDTNREPGQIDAFLRAHRGAGVQHLAFRTDDIAAAVRTLTDRGVRFLETPPAYYDRLDARLGTTDLDSELLRRHNILADRDHSGELFQIFSKSMHVRGTFFTEVIERRGARTFGSSNIKALYEAVERAASDSPRPGEDDEPDQPGQGPEAAEVVARA</sequence>
<comment type="caution">
    <text evidence="8">The sequence shown here is derived from an EMBL/GenBank/DDBJ whole genome shotgun (WGS) entry which is preliminary data.</text>
</comment>
<feature type="region of interest" description="Disordered" evidence="6">
    <location>
        <begin position="148"/>
        <end position="183"/>
    </location>
</feature>
<dbReference type="AlphaFoldDB" id="A0A4R5C885"/>
<dbReference type="InterPro" id="IPR004360">
    <property type="entry name" value="Glyas_Fos-R_dOase_dom"/>
</dbReference>
<dbReference type="CDD" id="cd08342">
    <property type="entry name" value="HPPD_N_like"/>
    <property type="match status" value="1"/>
</dbReference>
<feature type="binding site" evidence="5">
    <location>
        <position position="270"/>
    </location>
    <ligand>
        <name>Fe cation</name>
        <dbReference type="ChEBI" id="CHEBI:24875"/>
    </ligand>
</feature>
<dbReference type="InterPro" id="IPR041736">
    <property type="entry name" value="4OHPhenylPyrv_dOase_N"/>
</dbReference>
<evidence type="ECO:0000313" key="8">
    <source>
        <dbReference type="EMBL" id="TDD95355.1"/>
    </source>
</evidence>
<comment type="cofactor">
    <cofactor evidence="5">
        <name>Fe cation</name>
        <dbReference type="ChEBI" id="CHEBI:24875"/>
    </cofactor>
    <text evidence="5">Binds 1 Fe cation per subunit.</text>
</comment>
<feature type="domain" description="VOC" evidence="7">
    <location>
        <begin position="5"/>
        <end position="135"/>
    </location>
</feature>
<feature type="binding site" evidence="5">
    <location>
        <position position="349"/>
    </location>
    <ligand>
        <name>Fe cation</name>
        <dbReference type="ChEBI" id="CHEBI:24875"/>
    </ligand>
</feature>
<keyword evidence="3" id="KW-0677">Repeat</keyword>
<proteinExistence type="inferred from homology"/>
<dbReference type="GO" id="GO:0003868">
    <property type="term" value="F:4-hydroxyphenylpyruvate dioxygenase activity"/>
    <property type="evidence" value="ECO:0007669"/>
    <property type="project" value="InterPro"/>
</dbReference>
<reference evidence="8 9" key="1">
    <citation type="submission" date="2019-03" db="EMBL/GenBank/DDBJ databases">
        <title>Draft genome sequences of novel Actinobacteria.</title>
        <authorList>
            <person name="Sahin N."/>
            <person name="Ay H."/>
            <person name="Saygin H."/>
        </authorList>
    </citation>
    <scope>NUCLEOTIDE SEQUENCE [LARGE SCALE GENOMIC DNA]</scope>
    <source>
        <strain evidence="8 9">H3C3</strain>
    </source>
</reference>
<dbReference type="PANTHER" id="PTHR11959">
    <property type="entry name" value="4-HYDROXYPHENYLPYRUVATE DIOXYGENASE"/>
    <property type="match status" value="1"/>
</dbReference>
<feature type="compositionally biased region" description="Basic and acidic residues" evidence="6">
    <location>
        <begin position="154"/>
        <end position="168"/>
    </location>
</feature>
<evidence type="ECO:0000256" key="1">
    <source>
        <dbReference type="ARBA" id="ARBA00005877"/>
    </source>
</evidence>
<evidence type="ECO:0000259" key="7">
    <source>
        <dbReference type="PROSITE" id="PS51819"/>
    </source>
</evidence>
<accession>A0A4R5C885</accession>
<dbReference type="PANTHER" id="PTHR11959:SF1">
    <property type="entry name" value="4-HYDROXYPHENYLPYRUVATE DIOXYGENASE"/>
    <property type="match status" value="1"/>
</dbReference>
<feature type="region of interest" description="Disordered" evidence="6">
    <location>
        <begin position="372"/>
        <end position="403"/>
    </location>
</feature>
<feature type="binding site" evidence="5">
    <location>
        <position position="190"/>
    </location>
    <ligand>
        <name>Fe cation</name>
        <dbReference type="ChEBI" id="CHEBI:24875"/>
    </ligand>
</feature>
<evidence type="ECO:0000256" key="3">
    <source>
        <dbReference type="ARBA" id="ARBA00022737"/>
    </source>
</evidence>
<dbReference type="InterPro" id="IPR005956">
    <property type="entry name" value="4OHPhenylPyrv_dOase"/>
</dbReference>
<dbReference type="PIRSF" id="PIRSF009283">
    <property type="entry name" value="HPP_dOase"/>
    <property type="match status" value="1"/>
</dbReference>
<evidence type="ECO:0000256" key="5">
    <source>
        <dbReference type="PIRSR" id="PIRSR009283-1"/>
    </source>
</evidence>
<keyword evidence="8" id="KW-0223">Dioxygenase</keyword>
<gene>
    <name evidence="8" type="ORF">E1298_05120</name>
</gene>
<dbReference type="GO" id="GO:0046872">
    <property type="term" value="F:metal ion binding"/>
    <property type="evidence" value="ECO:0007669"/>
    <property type="project" value="UniProtKB-KW"/>
</dbReference>
<dbReference type="InterPro" id="IPR037523">
    <property type="entry name" value="VOC_core"/>
</dbReference>
<evidence type="ECO:0000313" key="9">
    <source>
        <dbReference type="Proteomes" id="UP000294513"/>
    </source>
</evidence>
<dbReference type="Proteomes" id="UP000294513">
    <property type="component" value="Unassembled WGS sequence"/>
</dbReference>
<feature type="domain" description="VOC" evidence="7">
    <location>
        <begin position="187"/>
        <end position="338"/>
    </location>
</feature>
<dbReference type="EMBL" id="SMKU01000012">
    <property type="protein sequence ID" value="TDD95355.1"/>
    <property type="molecule type" value="Genomic_DNA"/>
</dbReference>